<dbReference type="EMBL" id="CP141890">
    <property type="protein sequence ID" value="WRT69995.1"/>
    <property type="molecule type" value="Genomic_DNA"/>
</dbReference>
<dbReference type="RefSeq" id="XP_062794734.1">
    <property type="nucleotide sequence ID" value="XM_062938683.1"/>
</dbReference>
<dbReference type="Proteomes" id="UP001329825">
    <property type="component" value="Chromosome 10"/>
</dbReference>
<sequence>MATSSGAPLGLSSTVNIPREKIAHHLKSSSYHHDAEYKLKKVSNGVADQRRTKAVAEESSGGTKNDQEPTRNEVVVLTRELEKARGRITRRDETIKYLENRKNDKVETTSSELENKLADLVKRHQASRSKYQAQISILQSENSQLQQNISTHLKETIDLRKSQETLESENAQLRNQVDSLRQVQSLPAAMMGSSRKQSLQNDDERLEWKVEKHRMERHTKVLEHELEITKTALSKEIAKESEFREKISKSEEEALSLREEIKRLDVLQEENERMEDLVDNVSIAYRILYRDSISKKEYQSMKERYEVARSDAIAWQNKAKILEGQIRVSQKEVLSTTEQLKLSETERNSLESNMKELLVDRQQLREDCEALAKLHIPSETLKSLKTLPTIPALDLAIMHNTLSTSYYQERLDLAEAEYHDLLNEYEKTRSSLTSSNITLTALQRSFAELKTRHSSLEQDHSPCPTLISDLRMEISSTRNQVDNLKMEIEGAEEDKKRSDKQAREDREALKRANETVMRCKTAEEALDEEIQHLQQAYTESAKYEEMYLDLQEKYDLLESREVAAVDEAERLGVENAELAGHNNGDQKINYVEGVRREMVLVKQELASTRHLLNMANDRVITLENENDAYKSINPISSLGSSLNGLSSSRTRVMRRQPEGGRLTVSRSSVGGKGRSVSGPVGR</sequence>
<feature type="region of interest" description="Disordered" evidence="2">
    <location>
        <begin position="42"/>
        <end position="70"/>
    </location>
</feature>
<feature type="compositionally biased region" description="Low complexity" evidence="2">
    <location>
        <begin position="664"/>
        <end position="682"/>
    </location>
</feature>
<dbReference type="GeneID" id="87959118"/>
<keyword evidence="4" id="KW-1185">Reference proteome</keyword>
<evidence type="ECO:0000313" key="4">
    <source>
        <dbReference type="Proteomes" id="UP001329825"/>
    </source>
</evidence>
<reference evidence="3 4" key="1">
    <citation type="submission" date="2024-01" db="EMBL/GenBank/DDBJ databases">
        <title>Comparative genomics of Cryptococcus and Kwoniella reveals pathogenesis evolution and contrasting modes of karyotype evolution via chromosome fusion or intercentromeric recombination.</title>
        <authorList>
            <person name="Coelho M.A."/>
            <person name="David-Palma M."/>
            <person name="Shea T."/>
            <person name="Bowers K."/>
            <person name="McGinley-Smith S."/>
            <person name="Mohammad A.W."/>
            <person name="Gnirke A."/>
            <person name="Yurkov A.M."/>
            <person name="Nowrousian M."/>
            <person name="Sun S."/>
            <person name="Cuomo C.A."/>
            <person name="Heitman J."/>
        </authorList>
    </citation>
    <scope>NUCLEOTIDE SEQUENCE [LARGE SCALE GENOMIC DNA]</scope>
    <source>
        <strain evidence="3">CBS 11374</strain>
    </source>
</reference>
<feature type="coiled-coil region" evidence="1">
    <location>
        <begin position="411"/>
        <end position="560"/>
    </location>
</feature>
<keyword evidence="1" id="KW-0175">Coiled coil</keyword>
<feature type="region of interest" description="Disordered" evidence="2">
    <location>
        <begin position="640"/>
        <end position="682"/>
    </location>
</feature>
<feature type="coiled-coil region" evidence="1">
    <location>
        <begin position="240"/>
        <end position="284"/>
    </location>
</feature>
<feature type="coiled-coil region" evidence="1">
    <location>
        <begin position="103"/>
        <end position="216"/>
    </location>
</feature>
<evidence type="ECO:0000256" key="1">
    <source>
        <dbReference type="SAM" id="Coils"/>
    </source>
</evidence>
<organism evidence="3 4">
    <name type="scientific">Kwoniella shivajii</name>
    <dbReference type="NCBI Taxonomy" id="564305"/>
    <lineage>
        <taxon>Eukaryota</taxon>
        <taxon>Fungi</taxon>
        <taxon>Dikarya</taxon>
        <taxon>Basidiomycota</taxon>
        <taxon>Agaricomycotina</taxon>
        <taxon>Tremellomycetes</taxon>
        <taxon>Tremellales</taxon>
        <taxon>Cryptococcaceae</taxon>
        <taxon>Kwoniella</taxon>
    </lineage>
</organism>
<feature type="coiled-coil region" evidence="1">
    <location>
        <begin position="340"/>
        <end position="374"/>
    </location>
</feature>
<gene>
    <name evidence="3" type="ORF">IL334_006988</name>
</gene>
<evidence type="ECO:0000313" key="3">
    <source>
        <dbReference type="EMBL" id="WRT69995.1"/>
    </source>
</evidence>
<evidence type="ECO:0008006" key="5">
    <source>
        <dbReference type="Google" id="ProtNLM"/>
    </source>
</evidence>
<protein>
    <recommendedName>
        <fullName evidence="5">Hyaluronan-mediated motility receptor C-terminal domain-containing protein</fullName>
    </recommendedName>
</protein>
<proteinExistence type="predicted"/>
<accession>A0ABZ1D9I7</accession>
<evidence type="ECO:0000256" key="2">
    <source>
        <dbReference type="SAM" id="MobiDB-lite"/>
    </source>
</evidence>
<name>A0ABZ1D9I7_9TREE</name>